<evidence type="ECO:0000313" key="2">
    <source>
        <dbReference type="Proteomes" id="UP000009320"/>
    </source>
</evidence>
<dbReference type="AlphaFoldDB" id="I7JUQ3"/>
<comment type="caution">
    <text evidence="1">The sequence shown here is derived from an EMBL/GenBank/DDBJ whole genome shotgun (WGS) entry which is preliminary data.</text>
</comment>
<name>I7JUQ3_9LACO</name>
<dbReference type="Proteomes" id="UP000009320">
    <property type="component" value="Unassembled WGS sequence"/>
</dbReference>
<keyword evidence="2" id="KW-1185">Reference proteome</keyword>
<accession>I7JUQ3</accession>
<reference evidence="1 2" key="1">
    <citation type="submission" date="2012-06" db="EMBL/GenBank/DDBJ databases">
        <title>Draft Genome Sequence of Lactobacillus hominis Strain CRBIP 24.179T, isolated from human intestine.</title>
        <authorList>
            <person name="Cousin S."/>
            <person name="Ma L."/>
            <person name="Bizet C."/>
            <person name="Loux V."/>
            <person name="Bouchier C."/>
            <person name="Clermont D."/>
            <person name="Creno S."/>
        </authorList>
    </citation>
    <scope>NUCLEOTIDE SEQUENCE [LARGE SCALE GENOMIC DNA]</scope>
    <source>
        <strain evidence="2">CRBIP 24.179T</strain>
    </source>
</reference>
<proteinExistence type="predicted"/>
<gene>
    <name evidence="1" type="ORF">BN55_09310</name>
</gene>
<dbReference type="EMBL" id="CAKE01000004">
    <property type="protein sequence ID" value="CCI81596.1"/>
    <property type="molecule type" value="Genomic_DNA"/>
</dbReference>
<protein>
    <submittedName>
        <fullName evidence="1">Uncharacterized protein</fullName>
    </submittedName>
</protein>
<organism evidence="1 2">
    <name type="scientific">Lactobacillus hominis DSM 23910 = CRBIP 24.179</name>
    <dbReference type="NCBI Taxonomy" id="1423758"/>
    <lineage>
        <taxon>Bacteria</taxon>
        <taxon>Bacillati</taxon>
        <taxon>Bacillota</taxon>
        <taxon>Bacilli</taxon>
        <taxon>Lactobacillales</taxon>
        <taxon>Lactobacillaceae</taxon>
        <taxon>Lactobacillus</taxon>
    </lineage>
</organism>
<sequence>MRLSLITHRKKSSFKEGDVITFWNNGDADTNASVIIRNSNNPWGAEYSGAFLAGDLHMSPGTVTPDGKNSKYTQALATADEVVQEYRANWDNVVVDPSNDWILTLNNGNK</sequence>
<evidence type="ECO:0000313" key="1">
    <source>
        <dbReference type="EMBL" id="CCI81596.1"/>
    </source>
</evidence>
<dbReference type="STRING" id="1423758.FC41_GL000044"/>